<dbReference type="PANTHER" id="PTHR30576:SF8">
    <property type="entry name" value="UNDECAPRENYL-PHOSPHATE GALACTOSE PHOSPHOTRANSFERASE"/>
    <property type="match status" value="1"/>
</dbReference>
<sequence length="210" mass="24431">MYRKFFKPLLDYCLAGIFLIPALPLLLVLFPVLFFQTKGKPLFRQVRPGYKGRLFTIYKFRTMNEARDEKGNLLPDAERLTGFGKFVRKTSLDELPQLFNVLKGDLSLVGPRPLLVEYLELYTPEQFRRHEVKPGITGWAQVNGRNAVTWERRFELDLWYVNHLSFGLDLKILGLTFLKLFRHHEVSAPGHVTMERFTGSSGRQESEIKP</sequence>
<keyword evidence="5" id="KW-1185">Reference proteome</keyword>
<protein>
    <submittedName>
        <fullName evidence="4">Sugar transferase</fullName>
    </submittedName>
</protein>
<dbReference type="GO" id="GO:0016780">
    <property type="term" value="F:phosphotransferase activity, for other substituted phosphate groups"/>
    <property type="evidence" value="ECO:0007669"/>
    <property type="project" value="TreeGrafter"/>
</dbReference>
<dbReference type="Proteomes" id="UP000326570">
    <property type="component" value="Unassembled WGS sequence"/>
</dbReference>
<evidence type="ECO:0000256" key="2">
    <source>
        <dbReference type="SAM" id="Phobius"/>
    </source>
</evidence>
<dbReference type="RefSeq" id="WP_150904001.1">
    <property type="nucleotide sequence ID" value="NZ_VTWT01000005.1"/>
</dbReference>
<feature type="transmembrane region" description="Helical" evidence="2">
    <location>
        <begin position="12"/>
        <end position="35"/>
    </location>
</feature>
<dbReference type="InterPro" id="IPR003362">
    <property type="entry name" value="Bact_transf"/>
</dbReference>
<feature type="domain" description="Bacterial sugar transferase" evidence="3">
    <location>
        <begin position="7"/>
        <end position="181"/>
    </location>
</feature>
<gene>
    <name evidence="4" type="ORF">F0P94_10155</name>
</gene>
<evidence type="ECO:0000259" key="3">
    <source>
        <dbReference type="Pfam" id="PF02397"/>
    </source>
</evidence>
<dbReference type="AlphaFoldDB" id="A0A5N1IUF5"/>
<accession>A0A5N1IUF5</accession>
<dbReference type="PANTHER" id="PTHR30576">
    <property type="entry name" value="COLANIC BIOSYNTHESIS UDP-GLUCOSE LIPID CARRIER TRANSFERASE"/>
    <property type="match status" value="1"/>
</dbReference>
<comment type="similarity">
    <text evidence="1">Belongs to the bacterial sugar transferase family.</text>
</comment>
<evidence type="ECO:0000256" key="1">
    <source>
        <dbReference type="ARBA" id="ARBA00006464"/>
    </source>
</evidence>
<organism evidence="4 5">
    <name type="scientific">Adhaeribacter soli</name>
    <dbReference type="NCBI Taxonomy" id="2607655"/>
    <lineage>
        <taxon>Bacteria</taxon>
        <taxon>Pseudomonadati</taxon>
        <taxon>Bacteroidota</taxon>
        <taxon>Cytophagia</taxon>
        <taxon>Cytophagales</taxon>
        <taxon>Hymenobacteraceae</taxon>
        <taxon>Adhaeribacter</taxon>
    </lineage>
</organism>
<proteinExistence type="inferred from homology"/>
<name>A0A5N1IUF5_9BACT</name>
<keyword evidence="2" id="KW-1133">Transmembrane helix</keyword>
<keyword evidence="4" id="KW-0808">Transferase</keyword>
<reference evidence="4 5" key="1">
    <citation type="submission" date="2019-09" db="EMBL/GenBank/DDBJ databases">
        <title>Genome sequence of Adhaeribacter sp. M2.</title>
        <authorList>
            <person name="Srinivasan S."/>
        </authorList>
    </citation>
    <scope>NUCLEOTIDE SEQUENCE [LARGE SCALE GENOMIC DNA]</scope>
    <source>
        <strain evidence="4 5">M2</strain>
    </source>
</reference>
<keyword evidence="2" id="KW-0812">Transmembrane</keyword>
<dbReference type="Pfam" id="PF02397">
    <property type="entry name" value="Bac_transf"/>
    <property type="match status" value="1"/>
</dbReference>
<dbReference type="EMBL" id="VTWT01000005">
    <property type="protein sequence ID" value="KAA9333835.1"/>
    <property type="molecule type" value="Genomic_DNA"/>
</dbReference>
<evidence type="ECO:0000313" key="5">
    <source>
        <dbReference type="Proteomes" id="UP000326570"/>
    </source>
</evidence>
<comment type="caution">
    <text evidence="4">The sequence shown here is derived from an EMBL/GenBank/DDBJ whole genome shotgun (WGS) entry which is preliminary data.</text>
</comment>
<keyword evidence="2" id="KW-0472">Membrane</keyword>
<evidence type="ECO:0000313" key="4">
    <source>
        <dbReference type="EMBL" id="KAA9333835.1"/>
    </source>
</evidence>